<dbReference type="EMBL" id="JANBVN010000156">
    <property type="protein sequence ID" value="KAJ9137629.1"/>
    <property type="molecule type" value="Genomic_DNA"/>
</dbReference>
<evidence type="ECO:0000256" key="6">
    <source>
        <dbReference type="ARBA" id="ARBA00022490"/>
    </source>
</evidence>
<dbReference type="Proteomes" id="UP001174691">
    <property type="component" value="Unassembled WGS sequence"/>
</dbReference>
<name>A0AA38VKL3_9PEZI</name>
<dbReference type="AlphaFoldDB" id="A0AA38VKL3"/>
<comment type="caution">
    <text evidence="13">The sequence shown here is derived from an EMBL/GenBank/DDBJ whole genome shotgun (WGS) entry which is preliminary data.</text>
</comment>
<dbReference type="InterPro" id="IPR016181">
    <property type="entry name" value="Acyl_CoA_acyltransferase"/>
</dbReference>
<dbReference type="GO" id="GO:0005737">
    <property type="term" value="C:cytoplasm"/>
    <property type="evidence" value="ECO:0007669"/>
    <property type="project" value="UniProtKB-SubCell"/>
</dbReference>
<gene>
    <name evidence="13" type="ORF">NKR19_g8128</name>
</gene>
<keyword evidence="14" id="KW-1185">Reference proteome</keyword>
<evidence type="ECO:0000256" key="2">
    <source>
        <dbReference type="ARBA" id="ARBA00004496"/>
    </source>
</evidence>
<dbReference type="EC" id="2.3.1.257" evidence="4"/>
<evidence type="ECO:0000256" key="9">
    <source>
        <dbReference type="ARBA" id="ARBA00023315"/>
    </source>
</evidence>
<evidence type="ECO:0000259" key="12">
    <source>
        <dbReference type="PROSITE" id="PS51186"/>
    </source>
</evidence>
<organism evidence="13 14">
    <name type="scientific">Coniochaeta hoffmannii</name>
    <dbReference type="NCBI Taxonomy" id="91930"/>
    <lineage>
        <taxon>Eukaryota</taxon>
        <taxon>Fungi</taxon>
        <taxon>Dikarya</taxon>
        <taxon>Ascomycota</taxon>
        <taxon>Pezizomycotina</taxon>
        <taxon>Sordariomycetes</taxon>
        <taxon>Sordariomycetidae</taxon>
        <taxon>Coniochaetales</taxon>
        <taxon>Coniochaetaceae</taxon>
        <taxon>Coniochaeta</taxon>
    </lineage>
</organism>
<dbReference type="CDD" id="cd04301">
    <property type="entry name" value="NAT_SF"/>
    <property type="match status" value="1"/>
</dbReference>
<dbReference type="GO" id="GO:0005634">
    <property type="term" value="C:nucleus"/>
    <property type="evidence" value="ECO:0007669"/>
    <property type="project" value="UniProtKB-SubCell"/>
</dbReference>
<dbReference type="Pfam" id="PF00583">
    <property type="entry name" value="Acetyltransf_1"/>
    <property type="match status" value="1"/>
</dbReference>
<evidence type="ECO:0000256" key="10">
    <source>
        <dbReference type="ARBA" id="ARBA00047821"/>
    </source>
</evidence>
<keyword evidence="8" id="KW-0539">Nucleus</keyword>
<evidence type="ECO:0000256" key="1">
    <source>
        <dbReference type="ARBA" id="ARBA00004123"/>
    </source>
</evidence>
<dbReference type="PANTHER" id="PTHR20531:SF1">
    <property type="entry name" value="N-ALPHA-ACETYLTRANSFERASE 40"/>
    <property type="match status" value="1"/>
</dbReference>
<dbReference type="InterPro" id="IPR000182">
    <property type="entry name" value="GNAT_dom"/>
</dbReference>
<reference evidence="13" key="1">
    <citation type="submission" date="2022-07" db="EMBL/GenBank/DDBJ databases">
        <title>Fungi with potential for degradation of polypropylene.</title>
        <authorList>
            <person name="Gostincar C."/>
        </authorList>
    </citation>
    <scope>NUCLEOTIDE SEQUENCE</scope>
    <source>
        <strain evidence="13">EXF-13287</strain>
    </source>
</reference>
<sequence>MGPKRRRASANFLEAVNAKTDEIFIKDYLTSTAPGALPWITTWSHPGTGERYSLDLRAAGNLDEEDLKACFDLIAETSKDDYEASSGGWHPRKKMVEMKSPDLRYILVKSDEGSLVGFTSLMPTWEEGQPVVYCYEIHLKPHLQGTGLGRLLMGFLDTVARNIPPIDKVMLTCFLSNKRGLDFYHKLGFQKDEISPAPRKLRFGKTFIPDYVILSKKISHPLPQLDQVSLR</sequence>
<comment type="catalytic activity">
    <reaction evidence="11">
        <text>N-terminal L-seryl-[histone H4] + acetyl-CoA = N-terminal N(alpha)-acetyl-L-seryl-[histone H4] + CoA + H(+)</text>
        <dbReference type="Rhea" id="RHEA:50596"/>
        <dbReference type="Rhea" id="RHEA-COMP:12740"/>
        <dbReference type="Rhea" id="RHEA-COMP:12743"/>
        <dbReference type="ChEBI" id="CHEBI:15378"/>
        <dbReference type="ChEBI" id="CHEBI:57287"/>
        <dbReference type="ChEBI" id="CHEBI:57288"/>
        <dbReference type="ChEBI" id="CHEBI:64738"/>
        <dbReference type="ChEBI" id="CHEBI:83690"/>
        <dbReference type="EC" id="2.3.1.257"/>
    </reaction>
</comment>
<comment type="similarity">
    <text evidence="3">Belongs to the acetyltransferase family. NAA40 subfamily.</text>
</comment>
<accession>A0AA38VKL3</accession>
<evidence type="ECO:0000313" key="13">
    <source>
        <dbReference type="EMBL" id="KAJ9137629.1"/>
    </source>
</evidence>
<dbReference type="Gene3D" id="3.40.630.30">
    <property type="match status" value="1"/>
</dbReference>
<evidence type="ECO:0000256" key="3">
    <source>
        <dbReference type="ARBA" id="ARBA00008870"/>
    </source>
</evidence>
<evidence type="ECO:0000256" key="5">
    <source>
        <dbReference type="ARBA" id="ARBA00015043"/>
    </source>
</evidence>
<dbReference type="InterPro" id="IPR039949">
    <property type="entry name" value="NAA40"/>
</dbReference>
<comment type="catalytic activity">
    <reaction evidence="10">
        <text>N-terminal L-seryl-[histone H2A] + acetyl-CoA = N-terminal N(alpha)-acetyl-L-seryl-[histone H2A] + CoA + H(+)</text>
        <dbReference type="Rhea" id="RHEA:50600"/>
        <dbReference type="Rhea" id="RHEA-COMP:12742"/>
        <dbReference type="Rhea" id="RHEA-COMP:12744"/>
        <dbReference type="ChEBI" id="CHEBI:15378"/>
        <dbReference type="ChEBI" id="CHEBI:57287"/>
        <dbReference type="ChEBI" id="CHEBI:57288"/>
        <dbReference type="ChEBI" id="CHEBI:64738"/>
        <dbReference type="ChEBI" id="CHEBI:83690"/>
        <dbReference type="EC" id="2.3.1.257"/>
    </reaction>
</comment>
<comment type="subcellular location">
    <subcellularLocation>
        <location evidence="2">Cytoplasm</location>
    </subcellularLocation>
    <subcellularLocation>
        <location evidence="1">Nucleus</location>
    </subcellularLocation>
</comment>
<evidence type="ECO:0000256" key="8">
    <source>
        <dbReference type="ARBA" id="ARBA00023242"/>
    </source>
</evidence>
<dbReference type="PANTHER" id="PTHR20531">
    <property type="entry name" value="N-ALPHA-ACETYLTRANSFERASE 40"/>
    <property type="match status" value="1"/>
</dbReference>
<dbReference type="PROSITE" id="PS51186">
    <property type="entry name" value="GNAT"/>
    <property type="match status" value="1"/>
</dbReference>
<evidence type="ECO:0000256" key="11">
    <source>
        <dbReference type="ARBA" id="ARBA00049524"/>
    </source>
</evidence>
<keyword evidence="6" id="KW-0963">Cytoplasm</keyword>
<dbReference type="GO" id="GO:0010485">
    <property type="term" value="F:histone H4 acetyltransferase activity"/>
    <property type="evidence" value="ECO:0007669"/>
    <property type="project" value="InterPro"/>
</dbReference>
<dbReference type="GO" id="GO:1990189">
    <property type="term" value="F:protein N-terminal-serine acetyltransferase activity"/>
    <property type="evidence" value="ECO:0007669"/>
    <property type="project" value="UniProtKB-EC"/>
</dbReference>
<proteinExistence type="inferred from homology"/>
<dbReference type="SUPFAM" id="SSF55729">
    <property type="entry name" value="Acyl-CoA N-acyltransferases (Nat)"/>
    <property type="match status" value="1"/>
</dbReference>
<evidence type="ECO:0000256" key="4">
    <source>
        <dbReference type="ARBA" id="ARBA00012950"/>
    </source>
</evidence>
<evidence type="ECO:0000256" key="7">
    <source>
        <dbReference type="ARBA" id="ARBA00022679"/>
    </source>
</evidence>
<dbReference type="GO" id="GO:0043998">
    <property type="term" value="F:histone H2A acetyltransferase activity"/>
    <property type="evidence" value="ECO:0007669"/>
    <property type="project" value="InterPro"/>
</dbReference>
<keyword evidence="7" id="KW-0808">Transferase</keyword>
<protein>
    <recommendedName>
        <fullName evidence="5">N-alpha-acetyltransferase 40</fullName>
        <ecNumber evidence="4">2.3.1.257</ecNumber>
    </recommendedName>
</protein>
<evidence type="ECO:0000313" key="14">
    <source>
        <dbReference type="Proteomes" id="UP001174691"/>
    </source>
</evidence>
<keyword evidence="9" id="KW-0012">Acyltransferase</keyword>
<feature type="domain" description="N-acetyltransferase" evidence="12">
    <location>
        <begin position="54"/>
        <end position="208"/>
    </location>
</feature>